<dbReference type="Gene3D" id="3.30.530.20">
    <property type="match status" value="1"/>
</dbReference>
<evidence type="ECO:0000313" key="2">
    <source>
        <dbReference type="Proteomes" id="UP001327027"/>
    </source>
</evidence>
<keyword evidence="2" id="KW-1185">Reference proteome</keyword>
<sequence length="142" mass="16842">MSDNIIEWNLHLNSSIQKVYKYLSTQDGREKFWAESAPDSNNYIDFTFPNGQQYKGKIIVNNPYTHFRIEYFNSIVDFYLTEDELGGTDLKIRNTKVSEKDYQTNYAGWVSLLLILKAAIDYNIDLRNHNRNKTWDHKYVDN</sequence>
<proteinExistence type="predicted"/>
<organism evidence="1 2">
    <name type="scientific">Aquimarina gracilis</name>
    <dbReference type="NCBI Taxonomy" id="874422"/>
    <lineage>
        <taxon>Bacteria</taxon>
        <taxon>Pseudomonadati</taxon>
        <taxon>Bacteroidota</taxon>
        <taxon>Flavobacteriia</taxon>
        <taxon>Flavobacteriales</taxon>
        <taxon>Flavobacteriaceae</taxon>
        <taxon>Aquimarina</taxon>
    </lineage>
</organism>
<protein>
    <recommendedName>
        <fullName evidence="3">Activator of Hsp90 ATPase-like protein</fullName>
    </recommendedName>
</protein>
<evidence type="ECO:0008006" key="3">
    <source>
        <dbReference type="Google" id="ProtNLM"/>
    </source>
</evidence>
<dbReference type="Proteomes" id="UP001327027">
    <property type="component" value="Unassembled WGS sequence"/>
</dbReference>
<accession>A0ABU5ZSU5</accession>
<dbReference type="RefSeq" id="WP_324179119.1">
    <property type="nucleotide sequence ID" value="NZ_BAABAW010000008.1"/>
</dbReference>
<evidence type="ECO:0000313" key="1">
    <source>
        <dbReference type="EMBL" id="MEB3345085.1"/>
    </source>
</evidence>
<comment type="caution">
    <text evidence="1">The sequence shown here is derived from an EMBL/GenBank/DDBJ whole genome shotgun (WGS) entry which is preliminary data.</text>
</comment>
<gene>
    <name evidence="1" type="ORF">U6A24_06415</name>
</gene>
<dbReference type="InterPro" id="IPR023393">
    <property type="entry name" value="START-like_dom_sf"/>
</dbReference>
<reference evidence="1 2" key="1">
    <citation type="journal article" date="2013" name="Int. J. Syst. Evol. Microbiol.">
        <title>Aquimarina gracilis sp. nov., isolated from the gut microflora of a mussel, Mytilus coruscus, and emended description of Aquimarina spongiae.</title>
        <authorList>
            <person name="Park S.C."/>
            <person name="Choe H.N."/>
            <person name="Baik K.S."/>
            <person name="Seong C.N."/>
        </authorList>
    </citation>
    <scope>NUCLEOTIDE SEQUENCE [LARGE SCALE GENOMIC DNA]</scope>
    <source>
        <strain evidence="1 2">PSC32</strain>
    </source>
</reference>
<dbReference type="EMBL" id="JAYKLX010000003">
    <property type="protein sequence ID" value="MEB3345085.1"/>
    <property type="molecule type" value="Genomic_DNA"/>
</dbReference>
<dbReference type="SUPFAM" id="SSF55961">
    <property type="entry name" value="Bet v1-like"/>
    <property type="match status" value="1"/>
</dbReference>
<name>A0ABU5ZSU5_9FLAO</name>